<dbReference type="Pfam" id="PF00041">
    <property type="entry name" value="fn3"/>
    <property type="match status" value="1"/>
</dbReference>
<dbReference type="Pfam" id="PF07705">
    <property type="entry name" value="CARDB"/>
    <property type="match status" value="1"/>
</dbReference>
<dbReference type="Pfam" id="PF18962">
    <property type="entry name" value="Por_Secre_tail"/>
    <property type="match status" value="1"/>
</dbReference>
<protein>
    <submittedName>
        <fullName evidence="3">T9SS type A sorting domain-containing protein</fullName>
    </submittedName>
</protein>
<dbReference type="InterPro" id="IPR003961">
    <property type="entry name" value="FN3_dom"/>
</dbReference>
<keyword evidence="1" id="KW-0732">Signal</keyword>
<dbReference type="SMART" id="SM00060">
    <property type="entry name" value="FN3"/>
    <property type="match status" value="1"/>
</dbReference>
<dbReference type="PROSITE" id="PS50853">
    <property type="entry name" value="FN3"/>
    <property type="match status" value="1"/>
</dbReference>
<organism evidence="3 4">
    <name type="scientific">Hymenobacter ruricola</name>
    <dbReference type="NCBI Taxonomy" id="2791023"/>
    <lineage>
        <taxon>Bacteria</taxon>
        <taxon>Pseudomonadati</taxon>
        <taxon>Bacteroidota</taxon>
        <taxon>Cytophagia</taxon>
        <taxon>Cytophagales</taxon>
        <taxon>Hymenobacteraceae</taxon>
        <taxon>Hymenobacter</taxon>
    </lineage>
</organism>
<dbReference type="InterPro" id="IPR036116">
    <property type="entry name" value="FN3_sf"/>
</dbReference>
<evidence type="ECO:0000256" key="1">
    <source>
        <dbReference type="SAM" id="SignalP"/>
    </source>
</evidence>
<feature type="signal peptide" evidence="1">
    <location>
        <begin position="1"/>
        <end position="30"/>
    </location>
</feature>
<proteinExistence type="predicted"/>
<name>A0ABS0I4N1_9BACT</name>
<accession>A0ABS0I4N1</accession>
<dbReference type="Proteomes" id="UP000618931">
    <property type="component" value="Unassembled WGS sequence"/>
</dbReference>
<dbReference type="Gene3D" id="2.60.40.10">
    <property type="entry name" value="Immunoglobulins"/>
    <property type="match status" value="2"/>
</dbReference>
<evidence type="ECO:0000259" key="2">
    <source>
        <dbReference type="PROSITE" id="PS50853"/>
    </source>
</evidence>
<dbReference type="Gene3D" id="2.60.120.260">
    <property type="entry name" value="Galactose-binding domain-like"/>
    <property type="match status" value="1"/>
</dbReference>
<feature type="chain" id="PRO_5045794004" evidence="1">
    <location>
        <begin position="31"/>
        <end position="1078"/>
    </location>
</feature>
<evidence type="ECO:0000313" key="3">
    <source>
        <dbReference type="EMBL" id="MBF9221895.1"/>
    </source>
</evidence>
<dbReference type="Pfam" id="PF23759">
    <property type="entry name" value="GBD_T9SS_assoc"/>
    <property type="match status" value="1"/>
</dbReference>
<dbReference type="EMBL" id="JADQDM010000005">
    <property type="protein sequence ID" value="MBF9221895.1"/>
    <property type="molecule type" value="Genomic_DNA"/>
</dbReference>
<dbReference type="InterPro" id="IPR026444">
    <property type="entry name" value="Secre_tail"/>
</dbReference>
<dbReference type="InterPro" id="IPR011635">
    <property type="entry name" value="CARDB"/>
</dbReference>
<dbReference type="CDD" id="cd00063">
    <property type="entry name" value="FN3"/>
    <property type="match status" value="1"/>
</dbReference>
<keyword evidence="4" id="KW-1185">Reference proteome</keyword>
<sequence>MFTNLQTRLKAASRWLPVAVLPLLPVAANAQSLNYPASSATVVNGTFTSIATTGTAITTTSTDDANSAATPIGFTFSFNGQTFTDFVLNTNGFLKLGTTAPSATAMFIAEPVGSTIIDPFQSPNAADVNIVAPFNIDLTAGNGAGGAGYQVATTGTAPNRVTTIQWTNVSDKAATNPTQYANMSFQVKLYETTNVVEFVYSAATASTAASTLRFTQVGMKGSGFANGQFVQALKQSAAAWNTATFANAISGTTLNTLNIRNAVPPTAGVTYRFAPGTITAPANDNCAGAAALTVGSSCTNVVVDNSLATASTGAPALTSTGCFNPALTIGNDVWYTVVVPATGTVTVTTSALTGSTVDDTGILIYSGTCSALTEVGCSDAISASNEFSSATVTGRAPGSTLYVRVFTYPGTDAGRFNICATTPAPNDAAVRMVYALTKLPIPQGAPHTVSAYVTNTGTTAQTNIVVTLNVTGANTFTSTRTVASLAVGASTTVTFDPYVPTTAGNNTVTVSVPADDNTGNNSSSVTQVVNTSDYSFADGTTPTSARGFGASTTSTNAFLVKYTANTSINVTQVRAYLVNFAGAPSPTIGKTVYAVVMNPTTGAILGRSADLVVAAANVDTYTTFTLNTPVALPAGDFLVGLAQTYQTGQTLQYFPIGTQAEVFTQAGRYYTASAITAAAPTDVTTVTAATRDYRFMLEAVTASTSAPACNPITGIASTAVTQNGATITFTAPTGTTGYVVTYTAANGTPVTITPAPTGSPIVLSGLASGTTYTVSVVTSCSAGANSIPVTTTFTTLLPPATFAALPISEGFEGTWINVGGTRDVPSNSWRNTPATGDNSWRREDDGFASAGWQYEAYETPPTGNPPPYVTRSSTGSHSARFHTFGSAIGAQGKFDLYANLSGGAGSRTLTFDFINPSGTDKVDVFYSTDGGATFTTTPLLTATTNTTFTAKSVVIPSTSATAVIRFQATSDFGNDDMGIDNVRVSIITASRNEALAATVGLYPNPAHQRFTVAVPAGSLHAATATLTNALGQTVLTKQLALPAAGGTADFDVSRLAAGVYSLQLKSGNDLVVKRVVVE</sequence>
<dbReference type="SUPFAM" id="SSF49265">
    <property type="entry name" value="Fibronectin type III"/>
    <property type="match status" value="1"/>
</dbReference>
<dbReference type="InterPro" id="IPR013783">
    <property type="entry name" value="Ig-like_fold"/>
</dbReference>
<feature type="domain" description="Fibronectin type-III" evidence="2">
    <location>
        <begin position="711"/>
        <end position="800"/>
    </location>
</feature>
<gene>
    <name evidence="3" type="ORF">I2H31_12350</name>
</gene>
<dbReference type="RefSeq" id="WP_196293347.1">
    <property type="nucleotide sequence ID" value="NZ_JADQDM010000005.1"/>
</dbReference>
<dbReference type="InterPro" id="IPR056600">
    <property type="entry name" value="GBD_T9SS_assoc"/>
</dbReference>
<comment type="caution">
    <text evidence="3">The sequence shown here is derived from an EMBL/GenBank/DDBJ whole genome shotgun (WGS) entry which is preliminary data.</text>
</comment>
<evidence type="ECO:0000313" key="4">
    <source>
        <dbReference type="Proteomes" id="UP000618931"/>
    </source>
</evidence>
<dbReference type="NCBIfam" id="TIGR04183">
    <property type="entry name" value="Por_Secre_tail"/>
    <property type="match status" value="1"/>
</dbReference>
<reference evidence="3 4" key="1">
    <citation type="submission" date="2020-11" db="EMBL/GenBank/DDBJ databases">
        <authorList>
            <person name="Kim M.K."/>
        </authorList>
    </citation>
    <scope>NUCLEOTIDE SEQUENCE [LARGE SCALE GENOMIC DNA]</scope>
    <source>
        <strain evidence="3 4">BT662</strain>
    </source>
</reference>